<evidence type="ECO:0000259" key="23">
    <source>
        <dbReference type="PROSITE" id="PS50112"/>
    </source>
</evidence>
<evidence type="ECO:0000259" key="25">
    <source>
        <dbReference type="PROSITE" id="PS50894"/>
    </source>
</evidence>
<evidence type="ECO:0000256" key="19">
    <source>
        <dbReference type="PROSITE-ProRule" id="PRU00169"/>
    </source>
</evidence>
<dbReference type="GO" id="GO:0000155">
    <property type="term" value="F:phosphorelay sensor kinase activity"/>
    <property type="evidence" value="ECO:0007669"/>
    <property type="project" value="InterPro"/>
</dbReference>
<protein>
    <recommendedName>
        <fullName evidence="17">Virulence sensor protein BvgS</fullName>
        <ecNumber evidence="3">2.7.13.3</ecNumber>
    </recommendedName>
</protein>
<evidence type="ECO:0000259" key="24">
    <source>
        <dbReference type="PROSITE" id="PS50113"/>
    </source>
</evidence>
<dbReference type="InterPro" id="IPR036097">
    <property type="entry name" value="HisK_dim/P_sf"/>
</dbReference>
<dbReference type="InterPro" id="IPR001789">
    <property type="entry name" value="Sig_transdc_resp-reg_receiver"/>
</dbReference>
<dbReference type="PROSITE" id="PS50112">
    <property type="entry name" value="PAS"/>
    <property type="match status" value="3"/>
</dbReference>
<keyword evidence="13" id="KW-0902">Two-component regulatory system</keyword>
<dbReference type="PRINTS" id="PR00344">
    <property type="entry name" value="BCTRLSENSOR"/>
</dbReference>
<dbReference type="PROSITE" id="PS50924">
    <property type="entry name" value="MHYT"/>
    <property type="match status" value="1"/>
</dbReference>
<dbReference type="Gene3D" id="3.40.50.2300">
    <property type="match status" value="1"/>
</dbReference>
<dbReference type="PANTHER" id="PTHR43047:SF64">
    <property type="entry name" value="HISTIDINE KINASE CONTAINING CHEY-HOMOLOGOUS RECEIVER DOMAIN AND PAS DOMAIN-RELATED"/>
    <property type="match status" value="1"/>
</dbReference>
<keyword evidence="9" id="KW-0732">Signal</keyword>
<dbReference type="AlphaFoldDB" id="A0A1I2AR01"/>
<evidence type="ECO:0000259" key="26">
    <source>
        <dbReference type="PROSITE" id="PS50924"/>
    </source>
</evidence>
<evidence type="ECO:0000256" key="8">
    <source>
        <dbReference type="ARBA" id="ARBA00022692"/>
    </source>
</evidence>
<dbReference type="SMART" id="SM00388">
    <property type="entry name" value="HisKA"/>
    <property type="match status" value="1"/>
</dbReference>
<dbReference type="PROSITE" id="PS50894">
    <property type="entry name" value="HPT"/>
    <property type="match status" value="1"/>
</dbReference>
<comment type="subcellular location">
    <subcellularLocation>
        <location evidence="2">Cell inner membrane</location>
        <topology evidence="2">Multi-pass membrane protein</topology>
    </subcellularLocation>
</comment>
<evidence type="ECO:0000256" key="6">
    <source>
        <dbReference type="ARBA" id="ARBA00022553"/>
    </source>
</evidence>
<dbReference type="SMART" id="SM00086">
    <property type="entry name" value="PAC"/>
    <property type="match status" value="3"/>
</dbReference>
<sequence length="1249" mass="133057">MFDAYFVNDVGRGPLAAWGHDPWLVALSVALAVLASIMAMHLAGLARVAVTPLGRRAVVLSGALGLGGGIWAMHFVGMLAFDLCRQGVFHSGITALSVLPALLASWVALNVLAQPQASGRSVTVSGLLVGLGIAAMHYLGMAASTLAPIMRYDVDGFLASVVFALGMAVASLHARQWLLRAHQPSQGEGMPGWLADVGGGAVMGVAIAGMHYISVDAVRLVGQPAHSAHAYAGSLPLAIAAVAVGLGVLVTATNGALRHRLLYRKAMADESRLRAVVQTAVDGIVTLGDDGLIQSFNRAAERMLGWREQEVLGRDAVMLMPPALRQKHELYRQLHGRTAFGEMVGGSREVEALRKDGSLVPIRLAVGRVELPGMPLYVGFLVDLTERRALEAERRSNAEQLHSLVGNIPGVAFRSRCQPDRALVFISDAVEALTGWSAHELVGGRMALSSLIHEEDAACVWHAVADAVAEGRPYRVEYRLMARSGAVVWVSETGRGLADDGAAVQYIDGVIVDETEVKARNAEFSGVVRALNRAQAVAEFDLNGRLLTANGNFLRLMGYTLDEVVGRRHAMFCTPDYVRDPAYATLWTRLARGELDAGEYQRVAKDGRPVWIHATYNPILDAGGRVIKIIKFATDLSERRAMEQDLRLAKDTAEQAARSRATFLANMSHEIRTPMNAIIGFSEALLDSGLDEAQRRHLSTVHRAARSMLRLLNDILDTAKLDKGAMGLECTDFSLRALCVQIMDSLRIQASSKQLDLVLDFPPEVPDFWHGDGFRVQQILLNLLGNALKFTHQGGVTLRVRHAEGQVELAVIDTGIGMDAKSAHRIFDAFSQADPSTTRRYGGTGLGTTISRQLAELMGGGIGVQSVVGEGSVFTVRLPLARAQAAAQLPAQPALPVLPHLRVLAVDDVPANLELLQLLLARAGHAVTCVGSAAAALQAAAAQTFDIVLMDLQMPEMDGLEATRLLRAQERASGRVPTPVVALSASVLAQDQQNARAAGMAGFASKPVDAARLLQEVGRVLGLLPDWLPDEAVHTAAPLPDIDWLHAERTWGDAGRLRQSIERFLPQAREQAAGLQSAATQADWPMLAGAAHRLHGAAGNLAMRRVQALAAELEQLALAAARTDAAPPAAPLRLALDALLPALDAVAVALAPLAPAAPERGDAQPPVPAAPAAAADPLQQRQAIDALDQALAHSEIAVGALDALLALLPVRDAQRLQDAIDAFDFDAARDCLQDLRSRGEAAVGQEVLP</sequence>
<feature type="domain" description="PAC" evidence="24">
    <location>
        <begin position="596"/>
        <end position="648"/>
    </location>
</feature>
<dbReference type="InterPro" id="IPR000700">
    <property type="entry name" value="PAS-assoc_C"/>
</dbReference>
<dbReference type="Pfam" id="PF03707">
    <property type="entry name" value="MHYT"/>
    <property type="match status" value="3"/>
</dbReference>
<dbReference type="InterPro" id="IPR011006">
    <property type="entry name" value="CheY-like_superfamily"/>
</dbReference>
<dbReference type="PROSITE" id="PS50109">
    <property type="entry name" value="HIS_KIN"/>
    <property type="match status" value="1"/>
</dbReference>
<dbReference type="Pfam" id="PF08447">
    <property type="entry name" value="PAS_3"/>
    <property type="match status" value="2"/>
</dbReference>
<dbReference type="InterPro" id="IPR036641">
    <property type="entry name" value="HPT_dom_sf"/>
</dbReference>
<dbReference type="RefSeq" id="WP_092937612.1">
    <property type="nucleotide sequence ID" value="NZ_FONX01000002.1"/>
</dbReference>
<dbReference type="CDD" id="cd00130">
    <property type="entry name" value="PAS"/>
    <property type="match status" value="3"/>
</dbReference>
<dbReference type="SUPFAM" id="SSF55785">
    <property type="entry name" value="PYP-like sensor domain (PAS domain)"/>
    <property type="match status" value="3"/>
</dbReference>
<dbReference type="SUPFAM" id="SSF47226">
    <property type="entry name" value="Histidine-containing phosphotransfer domain, HPT domain"/>
    <property type="match status" value="1"/>
</dbReference>
<feature type="transmembrane region" description="Helical" evidence="20">
    <location>
        <begin position="156"/>
        <end position="172"/>
    </location>
</feature>
<feature type="transmembrane region" description="Helical" evidence="20">
    <location>
        <begin position="57"/>
        <end position="81"/>
    </location>
</feature>
<keyword evidence="28" id="KW-1185">Reference proteome</keyword>
<organism evidence="27 28">
    <name type="scientific">Paracidovorax wautersii</name>
    <dbReference type="NCBI Taxonomy" id="1177982"/>
    <lineage>
        <taxon>Bacteria</taxon>
        <taxon>Pseudomonadati</taxon>
        <taxon>Pseudomonadota</taxon>
        <taxon>Betaproteobacteria</taxon>
        <taxon>Burkholderiales</taxon>
        <taxon>Comamonadaceae</taxon>
        <taxon>Paracidovorax</taxon>
    </lineage>
</organism>
<dbReference type="EMBL" id="FONX01000002">
    <property type="protein sequence ID" value="SFE46159.1"/>
    <property type="molecule type" value="Genomic_DNA"/>
</dbReference>
<name>A0A1I2AR01_9BURK</name>
<dbReference type="FunFam" id="3.30.565.10:FF:000010">
    <property type="entry name" value="Sensor histidine kinase RcsC"/>
    <property type="match status" value="1"/>
</dbReference>
<dbReference type="GO" id="GO:0005886">
    <property type="term" value="C:plasma membrane"/>
    <property type="evidence" value="ECO:0007669"/>
    <property type="project" value="UniProtKB-SubCell"/>
</dbReference>
<dbReference type="InterPro" id="IPR013767">
    <property type="entry name" value="PAS_fold"/>
</dbReference>
<keyword evidence="8 20" id="KW-0812">Transmembrane</keyword>
<dbReference type="SMART" id="SM00091">
    <property type="entry name" value="PAS"/>
    <property type="match status" value="3"/>
</dbReference>
<evidence type="ECO:0000259" key="21">
    <source>
        <dbReference type="PROSITE" id="PS50109"/>
    </source>
</evidence>
<dbReference type="InterPro" id="IPR005467">
    <property type="entry name" value="His_kinase_dom"/>
</dbReference>
<feature type="transmembrane region" description="Helical" evidence="20">
    <location>
        <begin position="235"/>
        <end position="257"/>
    </location>
</feature>
<evidence type="ECO:0000256" key="12">
    <source>
        <dbReference type="ARBA" id="ARBA00022989"/>
    </source>
</evidence>
<keyword evidence="4" id="KW-1003">Cell membrane</keyword>
<dbReference type="Gene3D" id="1.20.120.160">
    <property type="entry name" value="HPT domain"/>
    <property type="match status" value="1"/>
</dbReference>
<evidence type="ECO:0000256" key="2">
    <source>
        <dbReference type="ARBA" id="ARBA00004429"/>
    </source>
</evidence>
<feature type="domain" description="HPt" evidence="25">
    <location>
        <begin position="1053"/>
        <end position="1153"/>
    </location>
</feature>
<feature type="domain" description="PAS" evidence="23">
    <location>
        <begin position="423"/>
        <end position="471"/>
    </location>
</feature>
<evidence type="ECO:0000256" key="10">
    <source>
        <dbReference type="ARBA" id="ARBA00022777"/>
    </source>
</evidence>
<dbReference type="CDD" id="cd17546">
    <property type="entry name" value="REC_hyHK_CKI1_RcsC-like"/>
    <property type="match status" value="1"/>
</dbReference>
<feature type="domain" description="MHYT" evidence="26">
    <location>
        <begin position="20"/>
        <end position="221"/>
    </location>
</feature>
<dbReference type="OrthoDB" id="9810730at2"/>
<dbReference type="Pfam" id="PF00072">
    <property type="entry name" value="Response_reg"/>
    <property type="match status" value="1"/>
</dbReference>
<feature type="transmembrane region" description="Helical" evidence="20">
    <location>
        <begin position="23"/>
        <end position="45"/>
    </location>
</feature>
<evidence type="ECO:0000256" key="11">
    <source>
        <dbReference type="ARBA" id="ARBA00022840"/>
    </source>
</evidence>
<keyword evidence="14" id="KW-0843">Virulence</keyword>
<keyword evidence="5" id="KW-0997">Cell inner membrane</keyword>
<evidence type="ECO:0000256" key="9">
    <source>
        <dbReference type="ARBA" id="ARBA00022729"/>
    </source>
</evidence>
<dbReference type="InterPro" id="IPR005330">
    <property type="entry name" value="MHYT_dom"/>
</dbReference>
<dbReference type="CDD" id="cd00082">
    <property type="entry name" value="HisKA"/>
    <property type="match status" value="1"/>
</dbReference>
<evidence type="ECO:0000256" key="7">
    <source>
        <dbReference type="ARBA" id="ARBA00022679"/>
    </source>
</evidence>
<dbReference type="CDD" id="cd16922">
    <property type="entry name" value="HATPase_EvgS-ArcB-TorS-like"/>
    <property type="match status" value="1"/>
</dbReference>
<evidence type="ECO:0000256" key="16">
    <source>
        <dbReference type="ARBA" id="ARBA00058004"/>
    </source>
</evidence>
<dbReference type="Pfam" id="PF01627">
    <property type="entry name" value="Hpt"/>
    <property type="match status" value="1"/>
</dbReference>
<evidence type="ECO:0000256" key="4">
    <source>
        <dbReference type="ARBA" id="ARBA00022475"/>
    </source>
</evidence>
<feature type="domain" description="PAS" evidence="23">
    <location>
        <begin position="269"/>
        <end position="318"/>
    </location>
</feature>
<dbReference type="InterPro" id="IPR000014">
    <property type="entry name" value="PAS"/>
</dbReference>
<evidence type="ECO:0000256" key="3">
    <source>
        <dbReference type="ARBA" id="ARBA00012438"/>
    </source>
</evidence>
<reference evidence="28" key="1">
    <citation type="submission" date="2016-10" db="EMBL/GenBank/DDBJ databases">
        <authorList>
            <person name="Varghese N."/>
            <person name="Submissions S."/>
        </authorList>
    </citation>
    <scope>NUCLEOTIDE SEQUENCE [LARGE SCALE GENOMIC DNA]</scope>
    <source>
        <strain evidence="28">DSM 27981</strain>
    </source>
</reference>
<dbReference type="SUPFAM" id="SSF47384">
    <property type="entry name" value="Homodimeric domain of signal transducing histidine kinase"/>
    <property type="match status" value="1"/>
</dbReference>
<feature type="domain" description="PAS" evidence="23">
    <location>
        <begin position="541"/>
        <end position="567"/>
    </location>
</feature>
<feature type="modified residue" description="4-aspartylphosphate" evidence="19">
    <location>
        <position position="951"/>
    </location>
</feature>
<evidence type="ECO:0000256" key="13">
    <source>
        <dbReference type="ARBA" id="ARBA00023012"/>
    </source>
</evidence>
<dbReference type="PROSITE" id="PS50110">
    <property type="entry name" value="RESPONSE_REGULATORY"/>
    <property type="match status" value="1"/>
</dbReference>
<dbReference type="InterPro" id="IPR001610">
    <property type="entry name" value="PAC"/>
</dbReference>
<gene>
    <name evidence="27" type="ORF">SAMN04489711_102164</name>
</gene>
<dbReference type="Pfam" id="PF02518">
    <property type="entry name" value="HATPase_c"/>
    <property type="match status" value="1"/>
</dbReference>
<feature type="domain" description="PAC" evidence="24">
    <location>
        <begin position="474"/>
        <end position="526"/>
    </location>
</feature>
<feature type="transmembrane region" description="Helical" evidence="20">
    <location>
        <begin position="124"/>
        <end position="150"/>
    </location>
</feature>
<dbReference type="InterPro" id="IPR003594">
    <property type="entry name" value="HATPase_dom"/>
</dbReference>
<dbReference type="SUPFAM" id="SSF52172">
    <property type="entry name" value="CheY-like"/>
    <property type="match status" value="1"/>
</dbReference>
<feature type="domain" description="Histidine kinase" evidence="21">
    <location>
        <begin position="666"/>
        <end position="882"/>
    </location>
</feature>
<keyword evidence="11" id="KW-0067">ATP-binding</keyword>
<dbReference type="InterPro" id="IPR008207">
    <property type="entry name" value="Sig_transdc_His_kin_Hpt_dom"/>
</dbReference>
<dbReference type="InterPro" id="IPR013655">
    <property type="entry name" value="PAS_fold_3"/>
</dbReference>
<dbReference type="InterPro" id="IPR036890">
    <property type="entry name" value="HATPase_C_sf"/>
</dbReference>
<keyword evidence="10" id="KW-0418">Kinase</keyword>
<keyword evidence="15 20" id="KW-0472">Membrane</keyword>
<evidence type="ECO:0000313" key="27">
    <source>
        <dbReference type="EMBL" id="SFE46159.1"/>
    </source>
</evidence>
<evidence type="ECO:0000256" key="5">
    <source>
        <dbReference type="ARBA" id="ARBA00022519"/>
    </source>
</evidence>
<dbReference type="Proteomes" id="UP000199119">
    <property type="component" value="Unassembled WGS sequence"/>
</dbReference>
<evidence type="ECO:0000256" key="18">
    <source>
        <dbReference type="PROSITE-ProRule" id="PRU00110"/>
    </source>
</evidence>
<keyword evidence="12 20" id="KW-1133">Transmembrane helix</keyword>
<evidence type="ECO:0000256" key="1">
    <source>
        <dbReference type="ARBA" id="ARBA00000085"/>
    </source>
</evidence>
<keyword evidence="6 19" id="KW-0597">Phosphoprotein</keyword>
<dbReference type="NCBIfam" id="TIGR00229">
    <property type="entry name" value="sensory_box"/>
    <property type="match status" value="3"/>
</dbReference>
<dbReference type="InterPro" id="IPR004358">
    <property type="entry name" value="Sig_transdc_His_kin-like_C"/>
</dbReference>
<evidence type="ECO:0000256" key="17">
    <source>
        <dbReference type="ARBA" id="ARBA00070152"/>
    </source>
</evidence>
<dbReference type="PROSITE" id="PS50113">
    <property type="entry name" value="PAC"/>
    <property type="match status" value="2"/>
</dbReference>
<dbReference type="Gene3D" id="3.30.450.20">
    <property type="entry name" value="PAS domain"/>
    <property type="match status" value="3"/>
</dbReference>
<dbReference type="Pfam" id="PF00512">
    <property type="entry name" value="HisKA"/>
    <property type="match status" value="1"/>
</dbReference>
<keyword evidence="11" id="KW-0547">Nucleotide-binding</keyword>
<dbReference type="Gene3D" id="1.10.287.130">
    <property type="match status" value="1"/>
</dbReference>
<proteinExistence type="predicted"/>
<evidence type="ECO:0000256" key="15">
    <source>
        <dbReference type="ARBA" id="ARBA00023136"/>
    </source>
</evidence>
<keyword evidence="7" id="KW-0808">Transferase</keyword>
<accession>A0A1I2AR01</accession>
<dbReference type="EC" id="2.7.13.3" evidence="3"/>
<evidence type="ECO:0000259" key="22">
    <source>
        <dbReference type="PROSITE" id="PS50110"/>
    </source>
</evidence>
<feature type="transmembrane region" description="Helical" evidence="20">
    <location>
        <begin position="93"/>
        <end position="112"/>
    </location>
</feature>
<dbReference type="Gene3D" id="3.30.565.10">
    <property type="entry name" value="Histidine kinase-like ATPase, C-terminal domain"/>
    <property type="match status" value="1"/>
</dbReference>
<dbReference type="STRING" id="1177982.SAMN04489711_102164"/>
<comment type="function">
    <text evidence="16">Member of the two-component regulatory system BvgS/BvgA. Phosphorylates BvgA via a four-step phosphorelay in response to environmental signals.</text>
</comment>
<evidence type="ECO:0000256" key="14">
    <source>
        <dbReference type="ARBA" id="ARBA00023026"/>
    </source>
</evidence>
<comment type="catalytic activity">
    <reaction evidence="1">
        <text>ATP + protein L-histidine = ADP + protein N-phospho-L-histidine.</text>
        <dbReference type="EC" id="2.7.13.3"/>
    </reaction>
</comment>
<evidence type="ECO:0000256" key="20">
    <source>
        <dbReference type="PROSITE-ProRule" id="PRU00244"/>
    </source>
</evidence>
<dbReference type="SMART" id="SM00387">
    <property type="entry name" value="HATPase_c"/>
    <property type="match status" value="1"/>
</dbReference>
<feature type="domain" description="Response regulatory" evidence="22">
    <location>
        <begin position="902"/>
        <end position="1021"/>
    </location>
</feature>
<dbReference type="InterPro" id="IPR035965">
    <property type="entry name" value="PAS-like_dom_sf"/>
</dbReference>
<dbReference type="Pfam" id="PF00989">
    <property type="entry name" value="PAS"/>
    <property type="match status" value="1"/>
</dbReference>
<dbReference type="SMART" id="SM00448">
    <property type="entry name" value="REC"/>
    <property type="match status" value="1"/>
</dbReference>
<evidence type="ECO:0000313" key="28">
    <source>
        <dbReference type="Proteomes" id="UP000199119"/>
    </source>
</evidence>
<dbReference type="InterPro" id="IPR003661">
    <property type="entry name" value="HisK_dim/P_dom"/>
</dbReference>
<feature type="modified residue" description="Phosphohistidine" evidence="18">
    <location>
        <position position="1092"/>
    </location>
</feature>
<feature type="transmembrane region" description="Helical" evidence="20">
    <location>
        <begin position="193"/>
        <end position="215"/>
    </location>
</feature>
<dbReference type="CDD" id="cd00088">
    <property type="entry name" value="HPT"/>
    <property type="match status" value="1"/>
</dbReference>
<dbReference type="SUPFAM" id="SSF55874">
    <property type="entry name" value="ATPase domain of HSP90 chaperone/DNA topoisomerase II/histidine kinase"/>
    <property type="match status" value="1"/>
</dbReference>
<dbReference type="PANTHER" id="PTHR43047">
    <property type="entry name" value="TWO-COMPONENT HISTIDINE PROTEIN KINASE"/>
    <property type="match status" value="1"/>
</dbReference>
<dbReference type="GO" id="GO:0006355">
    <property type="term" value="P:regulation of DNA-templated transcription"/>
    <property type="evidence" value="ECO:0007669"/>
    <property type="project" value="InterPro"/>
</dbReference>